<accession>A0A3Q8CSQ3</accession>
<dbReference type="EMBL" id="CP018176">
    <property type="protein sequence ID" value="AUJ29654.1"/>
    <property type="molecule type" value="Genomic_DNA"/>
</dbReference>
<evidence type="ECO:0000313" key="1">
    <source>
        <dbReference type="EMBL" id="AUJ29654.1"/>
    </source>
</evidence>
<evidence type="ECO:0000313" key="2">
    <source>
        <dbReference type="Proteomes" id="UP000314960"/>
    </source>
</evidence>
<dbReference type="RefSeq" id="WP_141053287.1">
    <property type="nucleotide sequence ID" value="NZ_CP018176.1"/>
</dbReference>
<proteinExistence type="predicted"/>
<dbReference type="Proteomes" id="UP000314960">
    <property type="component" value="Chromosome"/>
</dbReference>
<sequence>MHLIGKSGNLLSHDCNYLIDLLNEDIKLHGDFTCWCTFKIFDGIKLYTSYMKVKNYRTEGINLSKCHKDGEYFETIQAVDLLKILKKRNKIE</sequence>
<organism evidence="1 2">
    <name type="scientific">Liquorilactobacillus hordei</name>
    <dbReference type="NCBI Taxonomy" id="468911"/>
    <lineage>
        <taxon>Bacteria</taxon>
        <taxon>Bacillati</taxon>
        <taxon>Bacillota</taxon>
        <taxon>Bacilli</taxon>
        <taxon>Lactobacillales</taxon>
        <taxon>Lactobacillaceae</taxon>
        <taxon>Liquorilactobacillus</taxon>
    </lineage>
</organism>
<reference evidence="1 2" key="1">
    <citation type="submission" date="2016-11" db="EMBL/GenBank/DDBJ databases">
        <title>Interaction between Lactobacillus species and yeast in water kefir.</title>
        <authorList>
            <person name="Behr J."/>
            <person name="Xu D."/>
            <person name="Vogel R.F."/>
        </authorList>
    </citation>
    <scope>NUCLEOTIDE SEQUENCE [LARGE SCALE GENOMIC DNA]</scope>
    <source>
        <strain evidence="1 2">TMW 1.1822</strain>
    </source>
</reference>
<protein>
    <submittedName>
        <fullName evidence="1">Uncharacterized protein</fullName>
    </submittedName>
</protein>
<gene>
    <name evidence="1" type="ORF">BSQ49_05240</name>
</gene>
<name>A0A3Q8CSQ3_9LACO</name>
<dbReference type="KEGG" id="lhw:BSQ49_05240"/>
<dbReference type="AlphaFoldDB" id="A0A3Q8CSQ3"/>